<dbReference type="Proteomes" id="UP001500141">
    <property type="component" value="Unassembled WGS sequence"/>
</dbReference>
<protein>
    <recommendedName>
        <fullName evidence="3">Lipoprotein</fullName>
    </recommendedName>
</protein>
<accession>A0ABP8ZQZ8</accession>
<dbReference type="EMBL" id="BAABIP010000007">
    <property type="protein sequence ID" value="GAA4763642.1"/>
    <property type="molecule type" value="Genomic_DNA"/>
</dbReference>
<comment type="caution">
    <text evidence="1">The sequence shown here is derived from an EMBL/GenBank/DDBJ whole genome shotgun (WGS) entry which is preliminary data.</text>
</comment>
<reference evidence="2" key="1">
    <citation type="journal article" date="2019" name="Int. J. Syst. Evol. Microbiol.">
        <title>The Global Catalogue of Microorganisms (GCM) 10K type strain sequencing project: providing services to taxonomists for standard genome sequencing and annotation.</title>
        <authorList>
            <consortium name="The Broad Institute Genomics Platform"/>
            <consortium name="The Broad Institute Genome Sequencing Center for Infectious Disease"/>
            <person name="Wu L."/>
            <person name="Ma J."/>
        </authorList>
    </citation>
    <scope>NUCLEOTIDE SEQUENCE [LARGE SCALE GENOMIC DNA]</scope>
    <source>
        <strain evidence="2">JCM 18198</strain>
    </source>
</reference>
<evidence type="ECO:0008006" key="3">
    <source>
        <dbReference type="Google" id="ProtNLM"/>
    </source>
</evidence>
<evidence type="ECO:0000313" key="2">
    <source>
        <dbReference type="Proteomes" id="UP001500141"/>
    </source>
</evidence>
<dbReference type="RefSeq" id="WP_264543701.1">
    <property type="nucleotide sequence ID" value="NZ_BAABIP010000007.1"/>
</dbReference>
<name>A0ABP8ZQZ8_9FLAO</name>
<proteinExistence type="predicted"/>
<organism evidence="1 2">
    <name type="scientific">Flavobacterium hankyongi</name>
    <dbReference type="NCBI Taxonomy" id="1176532"/>
    <lineage>
        <taxon>Bacteria</taxon>
        <taxon>Pseudomonadati</taxon>
        <taxon>Bacteroidota</taxon>
        <taxon>Flavobacteriia</taxon>
        <taxon>Flavobacteriales</taxon>
        <taxon>Flavobacteriaceae</taxon>
        <taxon>Flavobacterium</taxon>
    </lineage>
</organism>
<gene>
    <name evidence="1" type="ORF">GCM10023230_11420</name>
</gene>
<keyword evidence="2" id="KW-1185">Reference proteome</keyword>
<sequence>MGKVLFLTLISSILINCSVKKNEVGKTLSEQEKNIVQECPNGGECSIKYLANKSIKIDKDNTNKIYYNLVDNLEKSVVRFEFKKNNPSGMAEANYIEEIVLEVQNSAQETNLSDEFLEKAKVLFGKYCYCKGQAGVYLIQTGSLKIKQDREEISIELNFDMSPITHKVSKIKYLIKK</sequence>
<evidence type="ECO:0000313" key="1">
    <source>
        <dbReference type="EMBL" id="GAA4763642.1"/>
    </source>
</evidence>